<name>A0A6A6YVH5_9PEZI</name>
<accession>A0A6A6YVH5</accession>
<dbReference type="InterPro" id="IPR013961">
    <property type="entry name" value="RAI1"/>
</dbReference>
<evidence type="ECO:0000259" key="1">
    <source>
        <dbReference type="Pfam" id="PF08652"/>
    </source>
</evidence>
<dbReference type="GeneID" id="54458637"/>
<keyword evidence="3" id="KW-1185">Reference proteome</keyword>
<dbReference type="Proteomes" id="UP000504636">
    <property type="component" value="Unplaced"/>
</dbReference>
<dbReference type="AlphaFoldDB" id="A0A6A6YVH5"/>
<organism evidence="2">
    <name type="scientific">Mytilinidion resinicola</name>
    <dbReference type="NCBI Taxonomy" id="574789"/>
    <lineage>
        <taxon>Eukaryota</taxon>
        <taxon>Fungi</taxon>
        <taxon>Dikarya</taxon>
        <taxon>Ascomycota</taxon>
        <taxon>Pezizomycotina</taxon>
        <taxon>Dothideomycetes</taxon>
        <taxon>Pleosporomycetidae</taxon>
        <taxon>Mytilinidiales</taxon>
        <taxon>Mytilinidiaceae</taxon>
        <taxon>Mytilinidion</taxon>
    </lineage>
</organism>
<evidence type="ECO:0000313" key="4">
    <source>
        <dbReference type="RefSeq" id="XP_033578949.1"/>
    </source>
</evidence>
<evidence type="ECO:0000313" key="2">
    <source>
        <dbReference type="EMBL" id="KAF2811985.1"/>
    </source>
</evidence>
<dbReference type="PANTHER" id="PTHR35179">
    <property type="entry name" value="PROTEIN CBG02620"/>
    <property type="match status" value="1"/>
</dbReference>
<sequence length="400" mass="44828">MASESRASAPKISKITSIPLRNKKKPTAASKTAWMLKGTGEVVRTIASASLEADDATVSSELSFELLCSYNWQRNRKAILVPGGPPKWVLPPLPITLAPDAGLQFVDQNAFRVPRYPFEPAFQALAVMSPNAQLDDVDIIANRNSLRKLLNFAAGRRQDPFRMDLHMVKDTLFISRKERNARFMIHGALNSGYGHSFEQAFTRPEDGLDDSSSHHRVIRYRLGDLNCVVRFEVDAYYEDTGDPDVANSMQQPIDQAITMMAQRAVKNPLPSAIPKGTTKVIIKAKKAEKLNDAMPQLWFGRTRYLLTGKHVNGVFRSISTSHVEPKFTNWEMVNQENLRKLVGLLADLKRIVRETKRGAAMLLCESKGAPLRVLEAKSERSALPEEMIMKHWSFGRGDVK</sequence>
<dbReference type="Pfam" id="PF08652">
    <property type="entry name" value="RAI1"/>
    <property type="match status" value="1"/>
</dbReference>
<dbReference type="EMBL" id="MU003698">
    <property type="protein sequence ID" value="KAF2811985.1"/>
    <property type="molecule type" value="Genomic_DNA"/>
</dbReference>
<feature type="domain" description="RAI1-like" evidence="1">
    <location>
        <begin position="131"/>
        <end position="240"/>
    </location>
</feature>
<proteinExistence type="predicted"/>
<dbReference type="OrthoDB" id="420564at2759"/>
<reference evidence="4" key="2">
    <citation type="submission" date="2020-04" db="EMBL/GenBank/DDBJ databases">
        <authorList>
            <consortium name="NCBI Genome Project"/>
        </authorList>
    </citation>
    <scope>NUCLEOTIDE SEQUENCE</scope>
    <source>
        <strain evidence="4">CBS 304.34</strain>
    </source>
</reference>
<reference evidence="4" key="3">
    <citation type="submission" date="2025-04" db="UniProtKB">
        <authorList>
            <consortium name="RefSeq"/>
        </authorList>
    </citation>
    <scope>IDENTIFICATION</scope>
    <source>
        <strain evidence="4">CBS 304.34</strain>
    </source>
</reference>
<reference evidence="2 4" key="1">
    <citation type="journal article" date="2020" name="Stud. Mycol.">
        <title>101 Dothideomycetes genomes: a test case for predicting lifestyles and emergence of pathogens.</title>
        <authorList>
            <person name="Haridas S."/>
            <person name="Albert R."/>
            <person name="Binder M."/>
            <person name="Bloem J."/>
            <person name="Labutti K."/>
            <person name="Salamov A."/>
            <person name="Andreopoulos B."/>
            <person name="Baker S."/>
            <person name="Barry K."/>
            <person name="Bills G."/>
            <person name="Bluhm B."/>
            <person name="Cannon C."/>
            <person name="Castanera R."/>
            <person name="Culley D."/>
            <person name="Daum C."/>
            <person name="Ezra D."/>
            <person name="Gonzalez J."/>
            <person name="Henrissat B."/>
            <person name="Kuo A."/>
            <person name="Liang C."/>
            <person name="Lipzen A."/>
            <person name="Lutzoni F."/>
            <person name="Magnuson J."/>
            <person name="Mondo S."/>
            <person name="Nolan M."/>
            <person name="Ohm R."/>
            <person name="Pangilinan J."/>
            <person name="Park H.-J."/>
            <person name="Ramirez L."/>
            <person name="Alfaro M."/>
            <person name="Sun H."/>
            <person name="Tritt A."/>
            <person name="Yoshinaga Y."/>
            <person name="Zwiers L.-H."/>
            <person name="Turgeon B."/>
            <person name="Goodwin S."/>
            <person name="Spatafora J."/>
            <person name="Crous P."/>
            <person name="Grigoriev I."/>
        </authorList>
    </citation>
    <scope>NUCLEOTIDE SEQUENCE</scope>
    <source>
        <strain evidence="2 4">CBS 304.34</strain>
    </source>
</reference>
<dbReference type="RefSeq" id="XP_033578949.1">
    <property type="nucleotide sequence ID" value="XM_033717744.1"/>
</dbReference>
<dbReference type="PANTHER" id="PTHR35179:SF1">
    <property type="entry name" value="INTEGRAL MEMBRANE PROTEIN"/>
    <property type="match status" value="1"/>
</dbReference>
<protein>
    <recommendedName>
        <fullName evidence="1">RAI1-like domain-containing protein</fullName>
    </recommendedName>
</protein>
<gene>
    <name evidence="2 4" type="ORF">BDZ99DRAFT_441037</name>
</gene>
<evidence type="ECO:0000313" key="3">
    <source>
        <dbReference type="Proteomes" id="UP000504636"/>
    </source>
</evidence>